<dbReference type="AlphaFoldDB" id="A0A9D4PFW7"/>
<name>A0A9D4PFW7_RHISA</name>
<evidence type="ECO:0000313" key="1">
    <source>
        <dbReference type="EMBL" id="KAH7939914.1"/>
    </source>
</evidence>
<accession>A0A9D4PFW7</accession>
<proteinExistence type="predicted"/>
<sequence>MKGVIRSIRLTENAQMIYANIVVDRNPRALAAKRIASTTSVIIAFDGPRVPRLGHFGATLIPCSLYRKQIDICYQCGRSGIAWTYARTRTTKSAEAVEFGTQTVNTNVLPSVLCAGAPTSPRTLGATCGASEFYPAERPPSQGIQEALQISLPLPPWSWPIQVKIPIDTRRPADYRQGSGRDGETVQSSMRTIRLVKSSLLKSYSLSPGAFRRRFRKATMLKDESYVEFGYNLKLNIVE</sequence>
<dbReference type="Proteomes" id="UP000821837">
    <property type="component" value="Chromosome 8"/>
</dbReference>
<organism evidence="1 2">
    <name type="scientific">Rhipicephalus sanguineus</name>
    <name type="common">Brown dog tick</name>
    <name type="synonym">Ixodes sanguineus</name>
    <dbReference type="NCBI Taxonomy" id="34632"/>
    <lineage>
        <taxon>Eukaryota</taxon>
        <taxon>Metazoa</taxon>
        <taxon>Ecdysozoa</taxon>
        <taxon>Arthropoda</taxon>
        <taxon>Chelicerata</taxon>
        <taxon>Arachnida</taxon>
        <taxon>Acari</taxon>
        <taxon>Parasitiformes</taxon>
        <taxon>Ixodida</taxon>
        <taxon>Ixodoidea</taxon>
        <taxon>Ixodidae</taxon>
        <taxon>Rhipicephalinae</taxon>
        <taxon>Rhipicephalus</taxon>
        <taxon>Rhipicephalus</taxon>
    </lineage>
</organism>
<dbReference type="EMBL" id="JABSTV010001254">
    <property type="protein sequence ID" value="KAH7939914.1"/>
    <property type="molecule type" value="Genomic_DNA"/>
</dbReference>
<comment type="caution">
    <text evidence="1">The sequence shown here is derived from an EMBL/GenBank/DDBJ whole genome shotgun (WGS) entry which is preliminary data.</text>
</comment>
<keyword evidence="2" id="KW-1185">Reference proteome</keyword>
<reference evidence="1" key="2">
    <citation type="submission" date="2021-09" db="EMBL/GenBank/DDBJ databases">
        <authorList>
            <person name="Jia N."/>
            <person name="Wang J."/>
            <person name="Shi W."/>
            <person name="Du L."/>
            <person name="Sun Y."/>
            <person name="Zhan W."/>
            <person name="Jiang J."/>
            <person name="Wang Q."/>
            <person name="Zhang B."/>
            <person name="Ji P."/>
            <person name="Sakyi L.B."/>
            <person name="Cui X."/>
            <person name="Yuan T."/>
            <person name="Jiang B."/>
            <person name="Yang W."/>
            <person name="Lam T.T.-Y."/>
            <person name="Chang Q."/>
            <person name="Ding S."/>
            <person name="Wang X."/>
            <person name="Zhu J."/>
            <person name="Ruan X."/>
            <person name="Zhao L."/>
            <person name="Wei J."/>
            <person name="Que T."/>
            <person name="Du C."/>
            <person name="Cheng J."/>
            <person name="Dai P."/>
            <person name="Han X."/>
            <person name="Huang E."/>
            <person name="Gao Y."/>
            <person name="Liu J."/>
            <person name="Shao H."/>
            <person name="Ye R."/>
            <person name="Li L."/>
            <person name="Wei W."/>
            <person name="Wang X."/>
            <person name="Wang C."/>
            <person name="Huo Q."/>
            <person name="Li W."/>
            <person name="Guo W."/>
            <person name="Chen H."/>
            <person name="Chen S."/>
            <person name="Zhou L."/>
            <person name="Zhou L."/>
            <person name="Ni X."/>
            <person name="Tian J."/>
            <person name="Zhou Y."/>
            <person name="Sheng Y."/>
            <person name="Liu T."/>
            <person name="Pan Y."/>
            <person name="Xia L."/>
            <person name="Li J."/>
            <person name="Zhao F."/>
            <person name="Cao W."/>
        </authorList>
    </citation>
    <scope>NUCLEOTIDE SEQUENCE</scope>
    <source>
        <strain evidence="1">Rsan-2018</strain>
        <tissue evidence="1">Larvae</tissue>
    </source>
</reference>
<gene>
    <name evidence="1" type="ORF">HPB52_019254</name>
</gene>
<evidence type="ECO:0000313" key="2">
    <source>
        <dbReference type="Proteomes" id="UP000821837"/>
    </source>
</evidence>
<protein>
    <submittedName>
        <fullName evidence="1">Uncharacterized protein</fullName>
    </submittedName>
</protein>
<reference evidence="1" key="1">
    <citation type="journal article" date="2020" name="Cell">
        <title>Large-Scale Comparative Analyses of Tick Genomes Elucidate Their Genetic Diversity and Vector Capacities.</title>
        <authorList>
            <consortium name="Tick Genome and Microbiome Consortium (TIGMIC)"/>
            <person name="Jia N."/>
            <person name="Wang J."/>
            <person name="Shi W."/>
            <person name="Du L."/>
            <person name="Sun Y."/>
            <person name="Zhan W."/>
            <person name="Jiang J.F."/>
            <person name="Wang Q."/>
            <person name="Zhang B."/>
            <person name="Ji P."/>
            <person name="Bell-Sakyi L."/>
            <person name="Cui X.M."/>
            <person name="Yuan T.T."/>
            <person name="Jiang B.G."/>
            <person name="Yang W.F."/>
            <person name="Lam T.T."/>
            <person name="Chang Q.C."/>
            <person name="Ding S.J."/>
            <person name="Wang X.J."/>
            <person name="Zhu J.G."/>
            <person name="Ruan X.D."/>
            <person name="Zhao L."/>
            <person name="Wei J.T."/>
            <person name="Ye R.Z."/>
            <person name="Que T.C."/>
            <person name="Du C.H."/>
            <person name="Zhou Y.H."/>
            <person name="Cheng J.X."/>
            <person name="Dai P.F."/>
            <person name="Guo W.B."/>
            <person name="Han X.H."/>
            <person name="Huang E.J."/>
            <person name="Li L.F."/>
            <person name="Wei W."/>
            <person name="Gao Y.C."/>
            <person name="Liu J.Z."/>
            <person name="Shao H.Z."/>
            <person name="Wang X."/>
            <person name="Wang C.C."/>
            <person name="Yang T.C."/>
            <person name="Huo Q.B."/>
            <person name="Li W."/>
            <person name="Chen H.Y."/>
            <person name="Chen S.E."/>
            <person name="Zhou L.G."/>
            <person name="Ni X.B."/>
            <person name="Tian J.H."/>
            <person name="Sheng Y."/>
            <person name="Liu T."/>
            <person name="Pan Y.S."/>
            <person name="Xia L.Y."/>
            <person name="Li J."/>
            <person name="Zhao F."/>
            <person name="Cao W.C."/>
        </authorList>
    </citation>
    <scope>NUCLEOTIDE SEQUENCE</scope>
    <source>
        <strain evidence="1">Rsan-2018</strain>
    </source>
</reference>